<accession>A0A517N604</accession>
<evidence type="ECO:0000256" key="4">
    <source>
        <dbReference type="ARBA" id="ARBA00023239"/>
    </source>
</evidence>
<dbReference type="AlphaFoldDB" id="A0A517N604"/>
<feature type="modified residue" description="N6-(pyridoxal phosphate)lysine" evidence="5">
    <location>
        <position position="199"/>
    </location>
</feature>
<dbReference type="PANTHER" id="PTHR48097">
    <property type="entry name" value="L-THREONINE ALDOLASE-RELATED"/>
    <property type="match status" value="1"/>
</dbReference>
<dbReference type="RefSeq" id="WP_218933770.1">
    <property type="nucleotide sequence ID" value="NZ_CP036525.1"/>
</dbReference>
<dbReference type="PANTHER" id="PTHR48097:SF9">
    <property type="entry name" value="L-THREONINE ALDOLASE"/>
    <property type="match status" value="1"/>
</dbReference>
<comment type="similarity">
    <text evidence="2">Belongs to the threonine aldolase family.</text>
</comment>
<dbReference type="GO" id="GO:0006567">
    <property type="term" value="P:L-threonine catabolic process"/>
    <property type="evidence" value="ECO:0007669"/>
    <property type="project" value="TreeGrafter"/>
</dbReference>
<evidence type="ECO:0000256" key="3">
    <source>
        <dbReference type="ARBA" id="ARBA00022898"/>
    </source>
</evidence>
<feature type="domain" description="Aromatic amino acid beta-eliminating lyase/threonine aldolase" evidence="6">
    <location>
        <begin position="3"/>
        <end position="286"/>
    </location>
</feature>
<dbReference type="Pfam" id="PF01212">
    <property type="entry name" value="Beta_elim_lyase"/>
    <property type="match status" value="1"/>
</dbReference>
<dbReference type="Proteomes" id="UP000318538">
    <property type="component" value="Chromosome"/>
</dbReference>
<organism evidence="7 8">
    <name type="scientific">Rubripirellula lacrimiformis</name>
    <dbReference type="NCBI Taxonomy" id="1930273"/>
    <lineage>
        <taxon>Bacteria</taxon>
        <taxon>Pseudomonadati</taxon>
        <taxon>Planctomycetota</taxon>
        <taxon>Planctomycetia</taxon>
        <taxon>Pirellulales</taxon>
        <taxon>Pirellulaceae</taxon>
        <taxon>Rubripirellula</taxon>
    </lineage>
</organism>
<evidence type="ECO:0000313" key="7">
    <source>
        <dbReference type="EMBL" id="QDT02569.1"/>
    </source>
</evidence>
<dbReference type="FunFam" id="3.40.640.10:FF:000030">
    <property type="entry name" value="Low-specificity L-threonine aldolase"/>
    <property type="match status" value="1"/>
</dbReference>
<dbReference type="InterPro" id="IPR015422">
    <property type="entry name" value="PyrdxlP-dep_Trfase_small"/>
</dbReference>
<dbReference type="PIRSF" id="PIRSF017617">
    <property type="entry name" value="Thr_aldolase"/>
    <property type="match status" value="1"/>
</dbReference>
<name>A0A517N604_9BACT</name>
<evidence type="ECO:0000256" key="2">
    <source>
        <dbReference type="ARBA" id="ARBA00006966"/>
    </source>
</evidence>
<keyword evidence="4 7" id="KW-0456">Lyase</keyword>
<comment type="cofactor">
    <cofactor evidence="1">
        <name>pyridoxal 5'-phosphate</name>
        <dbReference type="ChEBI" id="CHEBI:597326"/>
    </cofactor>
</comment>
<protein>
    <submittedName>
        <fullName evidence="7">L-allo-threonine aldolase</fullName>
        <ecNumber evidence="7">4.1.2.49</ecNumber>
    </submittedName>
</protein>
<gene>
    <name evidence="7" type="primary">ltaA</name>
    <name evidence="7" type="ORF">K227x_09470</name>
</gene>
<dbReference type="EMBL" id="CP036525">
    <property type="protein sequence ID" value="QDT02569.1"/>
    <property type="molecule type" value="Genomic_DNA"/>
</dbReference>
<dbReference type="Gene3D" id="3.40.640.10">
    <property type="entry name" value="Type I PLP-dependent aspartate aminotransferase-like (Major domain)"/>
    <property type="match status" value="1"/>
</dbReference>
<dbReference type="SUPFAM" id="SSF53383">
    <property type="entry name" value="PLP-dependent transferases"/>
    <property type="match status" value="1"/>
</dbReference>
<dbReference type="InterPro" id="IPR023603">
    <property type="entry name" value="Low_specificity_L-TA-like"/>
</dbReference>
<dbReference type="InterPro" id="IPR015424">
    <property type="entry name" value="PyrdxlP-dep_Trfase"/>
</dbReference>
<sequence length="348" mass="37200">MIDLRSDTVTGPTPAMRQAIAGAVVGDAVIDVDPTVDRLEKMTAEILGKEAAVFMPSGSMTNQVGIRVHCDRGSEFLCEADCHIYHYEQGAFAQLSGLVAHTVAGTGGVLTVDQLRPHIRPVNDHMVRTRLVCLENTHNRWGGRIQPQENVLAICQWAAENDLRTHLDGARLWNAAVATGISESELAAPFDSVSVCFSKGLGAPVGSALAGSAAFIAEAKRTRKLFGGAMRQAGMIAAGAVHALEHHRARLADDHAAATRLGDACRQCESLSIRGDRVDTNIVVVEIDTAWGTADQMTKQLFQNGIDCFAIGPQAVRFVTHLDVSESEIESACRIIRTIAETPASVTA</sequence>
<proteinExistence type="inferred from homology"/>
<evidence type="ECO:0000256" key="1">
    <source>
        <dbReference type="ARBA" id="ARBA00001933"/>
    </source>
</evidence>
<dbReference type="CDD" id="cd06502">
    <property type="entry name" value="TA_like"/>
    <property type="match status" value="1"/>
</dbReference>
<dbReference type="GO" id="GO:0005829">
    <property type="term" value="C:cytosol"/>
    <property type="evidence" value="ECO:0007669"/>
    <property type="project" value="TreeGrafter"/>
</dbReference>
<keyword evidence="3" id="KW-0663">Pyridoxal phosphate</keyword>
<dbReference type="GO" id="GO:0006545">
    <property type="term" value="P:glycine biosynthetic process"/>
    <property type="evidence" value="ECO:0007669"/>
    <property type="project" value="TreeGrafter"/>
</dbReference>
<dbReference type="EC" id="4.1.2.49" evidence="7"/>
<evidence type="ECO:0000313" key="8">
    <source>
        <dbReference type="Proteomes" id="UP000318538"/>
    </source>
</evidence>
<dbReference type="KEGG" id="rlc:K227x_09470"/>
<evidence type="ECO:0000259" key="6">
    <source>
        <dbReference type="Pfam" id="PF01212"/>
    </source>
</evidence>
<keyword evidence="8" id="KW-1185">Reference proteome</keyword>
<dbReference type="Gene3D" id="3.90.1150.10">
    <property type="entry name" value="Aspartate Aminotransferase, domain 1"/>
    <property type="match status" value="1"/>
</dbReference>
<reference evidence="7 8" key="1">
    <citation type="submission" date="2019-02" db="EMBL/GenBank/DDBJ databases">
        <title>Deep-cultivation of Planctomycetes and their phenomic and genomic characterization uncovers novel biology.</title>
        <authorList>
            <person name="Wiegand S."/>
            <person name="Jogler M."/>
            <person name="Boedeker C."/>
            <person name="Pinto D."/>
            <person name="Vollmers J."/>
            <person name="Rivas-Marin E."/>
            <person name="Kohn T."/>
            <person name="Peeters S.H."/>
            <person name="Heuer A."/>
            <person name="Rast P."/>
            <person name="Oberbeckmann S."/>
            <person name="Bunk B."/>
            <person name="Jeske O."/>
            <person name="Meyerdierks A."/>
            <person name="Storesund J.E."/>
            <person name="Kallscheuer N."/>
            <person name="Luecker S."/>
            <person name="Lage O.M."/>
            <person name="Pohl T."/>
            <person name="Merkel B.J."/>
            <person name="Hornburger P."/>
            <person name="Mueller R.-W."/>
            <person name="Bruemmer F."/>
            <person name="Labrenz M."/>
            <person name="Spormann A.M."/>
            <person name="Op den Camp H."/>
            <person name="Overmann J."/>
            <person name="Amann R."/>
            <person name="Jetten M.S.M."/>
            <person name="Mascher T."/>
            <person name="Medema M.H."/>
            <person name="Devos D.P."/>
            <person name="Kaster A.-K."/>
            <person name="Ovreas L."/>
            <person name="Rohde M."/>
            <person name="Galperin M.Y."/>
            <person name="Jogler C."/>
        </authorList>
    </citation>
    <scope>NUCLEOTIDE SEQUENCE [LARGE SCALE GENOMIC DNA]</scope>
    <source>
        <strain evidence="7 8">K22_7</strain>
    </source>
</reference>
<dbReference type="NCBIfam" id="NF041359">
    <property type="entry name" value="GntG_guanitoxin"/>
    <property type="match status" value="1"/>
</dbReference>
<dbReference type="InterPro" id="IPR015421">
    <property type="entry name" value="PyrdxlP-dep_Trfase_major"/>
</dbReference>
<evidence type="ECO:0000256" key="5">
    <source>
        <dbReference type="PIRSR" id="PIRSR017617-1"/>
    </source>
</evidence>
<dbReference type="GO" id="GO:0008732">
    <property type="term" value="F:L-allo-threonine aldolase activity"/>
    <property type="evidence" value="ECO:0007669"/>
    <property type="project" value="UniProtKB-EC"/>
</dbReference>
<dbReference type="InterPro" id="IPR001597">
    <property type="entry name" value="ArAA_b-elim_lyase/Thr_aldolase"/>
</dbReference>